<evidence type="ECO:0000256" key="2">
    <source>
        <dbReference type="ARBA" id="ARBA00006840"/>
    </source>
</evidence>
<keyword evidence="8" id="KW-1185">Reference proteome</keyword>
<feature type="transmembrane region" description="Helical" evidence="7">
    <location>
        <begin position="94"/>
        <end position="117"/>
    </location>
</feature>
<keyword evidence="6" id="KW-1015">Disulfide bond</keyword>
<dbReference type="InterPro" id="IPR000301">
    <property type="entry name" value="Tetraspanin_animals"/>
</dbReference>
<dbReference type="PRINTS" id="PR00259">
    <property type="entry name" value="TMFOUR"/>
</dbReference>
<dbReference type="PANTHER" id="PTHR19282:SF378">
    <property type="entry name" value="TETRASPANIN"/>
    <property type="match status" value="1"/>
</dbReference>
<dbReference type="Pfam" id="PF00335">
    <property type="entry name" value="Tetraspanin"/>
    <property type="match status" value="1"/>
</dbReference>
<feature type="transmembrane region" description="Helical" evidence="7">
    <location>
        <begin position="188"/>
        <end position="217"/>
    </location>
</feature>
<evidence type="ECO:0000256" key="5">
    <source>
        <dbReference type="ARBA" id="ARBA00023136"/>
    </source>
</evidence>
<evidence type="ECO:0000313" key="9">
    <source>
        <dbReference type="WBParaSite" id="PSAMB.scaffold8size148366.g126.t1"/>
    </source>
</evidence>
<dbReference type="InterPro" id="IPR018499">
    <property type="entry name" value="Tetraspanin/Peripherin"/>
</dbReference>
<sequence>MAKAGCSTCLRVTLFCLNLFFCLVGLALIAVSLWGYYDDNFEKELKAELNKDNVQYAKQGFTGVAWFLVGVGVFVFIIGLLGCVGALTANRCILGFYVVPVFILFLIGLGVGIFVLVCRDRIKKEFQIAVQKAYDADRGGMAAVEKRFCCGYGNTNATLVREPPPESCNGKSVTTPCGDALWDQLDRLLMISGIVLIVALVLMAVAIFFSCVLCFTVRHDYV</sequence>
<dbReference type="InterPro" id="IPR018503">
    <property type="entry name" value="Tetraspanin_CS"/>
</dbReference>
<evidence type="ECO:0000256" key="1">
    <source>
        <dbReference type="ARBA" id="ARBA00004141"/>
    </source>
</evidence>
<name>A0A914XNI7_9BILA</name>
<accession>A0A914XNI7</accession>
<comment type="subcellular location">
    <subcellularLocation>
        <location evidence="1">Membrane</location>
        <topology evidence="1">Multi-pass membrane protein</topology>
    </subcellularLocation>
</comment>
<dbReference type="PIRSF" id="PIRSF002419">
    <property type="entry name" value="Tetraspanin"/>
    <property type="match status" value="1"/>
</dbReference>
<dbReference type="WBParaSite" id="PSAMB.scaffold8size148366.g126.t1">
    <property type="protein sequence ID" value="PSAMB.scaffold8size148366.g126.t1"/>
    <property type="gene ID" value="PSAMB.scaffold8size148366.g126"/>
</dbReference>
<evidence type="ECO:0000256" key="4">
    <source>
        <dbReference type="ARBA" id="ARBA00022989"/>
    </source>
</evidence>
<reference evidence="9" key="1">
    <citation type="submission" date="2022-11" db="UniProtKB">
        <authorList>
            <consortium name="WormBaseParasite"/>
        </authorList>
    </citation>
    <scope>IDENTIFICATION</scope>
</reference>
<dbReference type="PANTHER" id="PTHR19282">
    <property type="entry name" value="TETRASPANIN"/>
    <property type="match status" value="1"/>
</dbReference>
<proteinExistence type="inferred from homology"/>
<comment type="similarity">
    <text evidence="2">Belongs to the tetraspanin (TM4SF) family.</text>
</comment>
<evidence type="ECO:0000256" key="6">
    <source>
        <dbReference type="PIRSR" id="PIRSR002419-1"/>
    </source>
</evidence>
<protein>
    <submittedName>
        <fullName evidence="9">Tetraspanin</fullName>
    </submittedName>
</protein>
<dbReference type="Proteomes" id="UP000887566">
    <property type="component" value="Unplaced"/>
</dbReference>
<dbReference type="PROSITE" id="PS00421">
    <property type="entry name" value="TM4_1"/>
    <property type="match status" value="1"/>
</dbReference>
<dbReference type="GO" id="GO:0005886">
    <property type="term" value="C:plasma membrane"/>
    <property type="evidence" value="ECO:0007669"/>
    <property type="project" value="TreeGrafter"/>
</dbReference>
<evidence type="ECO:0000256" key="3">
    <source>
        <dbReference type="ARBA" id="ARBA00022692"/>
    </source>
</evidence>
<evidence type="ECO:0000256" key="7">
    <source>
        <dbReference type="SAM" id="Phobius"/>
    </source>
</evidence>
<keyword evidence="3 7" id="KW-0812">Transmembrane</keyword>
<feature type="transmembrane region" description="Helical" evidence="7">
    <location>
        <begin position="64"/>
        <end position="87"/>
    </location>
</feature>
<feature type="transmembrane region" description="Helical" evidence="7">
    <location>
        <begin position="12"/>
        <end position="37"/>
    </location>
</feature>
<organism evidence="8 9">
    <name type="scientific">Plectus sambesii</name>
    <dbReference type="NCBI Taxonomy" id="2011161"/>
    <lineage>
        <taxon>Eukaryota</taxon>
        <taxon>Metazoa</taxon>
        <taxon>Ecdysozoa</taxon>
        <taxon>Nematoda</taxon>
        <taxon>Chromadorea</taxon>
        <taxon>Plectida</taxon>
        <taxon>Plectina</taxon>
        <taxon>Plectoidea</taxon>
        <taxon>Plectidae</taxon>
        <taxon>Plectus</taxon>
    </lineage>
</organism>
<feature type="disulfide bond" evidence="6">
    <location>
        <begin position="150"/>
        <end position="168"/>
    </location>
</feature>
<dbReference type="AlphaFoldDB" id="A0A914XNI7"/>
<keyword evidence="5 7" id="KW-0472">Membrane</keyword>
<evidence type="ECO:0000313" key="8">
    <source>
        <dbReference type="Proteomes" id="UP000887566"/>
    </source>
</evidence>
<keyword evidence="4 7" id="KW-1133">Transmembrane helix</keyword>